<feature type="region of interest" description="Disordered" evidence="1">
    <location>
        <begin position="302"/>
        <end position="342"/>
    </location>
</feature>
<dbReference type="EMBL" id="BQNB010009392">
    <property type="protein sequence ID" value="GJS62893.1"/>
    <property type="molecule type" value="Genomic_DNA"/>
</dbReference>
<dbReference type="PANTHER" id="PTHR47266">
    <property type="entry name" value="ENDONUCLEASE-RELATED"/>
    <property type="match status" value="1"/>
</dbReference>
<evidence type="ECO:0008006" key="4">
    <source>
        <dbReference type="Google" id="ProtNLM"/>
    </source>
</evidence>
<comment type="caution">
    <text evidence="2">The sequence shown here is derived from an EMBL/GenBank/DDBJ whole genome shotgun (WGS) entry which is preliminary data.</text>
</comment>
<dbReference type="Gene3D" id="1.10.340.70">
    <property type="match status" value="1"/>
</dbReference>
<reference evidence="2" key="2">
    <citation type="submission" date="2022-01" db="EMBL/GenBank/DDBJ databases">
        <authorList>
            <person name="Yamashiro T."/>
            <person name="Shiraishi A."/>
            <person name="Satake H."/>
            <person name="Nakayama K."/>
        </authorList>
    </citation>
    <scope>NUCLEOTIDE SEQUENCE</scope>
</reference>
<accession>A0ABQ4XC98</accession>
<keyword evidence="3" id="KW-1185">Reference proteome</keyword>
<feature type="compositionally biased region" description="Polar residues" evidence="1">
    <location>
        <begin position="495"/>
        <end position="513"/>
    </location>
</feature>
<reference evidence="2" key="1">
    <citation type="journal article" date="2022" name="Int. J. Mol. Sci.">
        <title>Draft Genome of Tanacetum Coccineum: Genomic Comparison of Closely Related Tanacetum-Family Plants.</title>
        <authorList>
            <person name="Yamashiro T."/>
            <person name="Shiraishi A."/>
            <person name="Nakayama K."/>
            <person name="Satake H."/>
        </authorList>
    </citation>
    <scope>NUCLEOTIDE SEQUENCE</scope>
</reference>
<evidence type="ECO:0000256" key="1">
    <source>
        <dbReference type="SAM" id="MobiDB-lite"/>
    </source>
</evidence>
<protein>
    <recommendedName>
        <fullName evidence="4">Integrase zinc-binding domain-containing protein</fullName>
    </recommendedName>
</protein>
<feature type="compositionally biased region" description="Acidic residues" evidence="1">
    <location>
        <begin position="451"/>
        <end position="463"/>
    </location>
</feature>
<feature type="compositionally biased region" description="Acidic residues" evidence="1">
    <location>
        <begin position="319"/>
        <end position="332"/>
    </location>
</feature>
<dbReference type="Proteomes" id="UP001151760">
    <property type="component" value="Unassembled WGS sequence"/>
</dbReference>
<dbReference type="InterPro" id="IPR052160">
    <property type="entry name" value="Gypsy_RT_Integrase-like"/>
</dbReference>
<proteinExistence type="predicted"/>
<name>A0ABQ4XC98_9ASTR</name>
<sequence length="1191" mass="137505">MNPQETEQVITRDELWVPTAERVNISTTNVRLETTVKQKEETFQVVIDVIKNSTCIKAFTISADVPEILMQQFWYTITKIKGSESYEFLLADKRCVIDAEVFRKILDICPRKEGEDFTEVQNDEDTLTFLIDLGYSGPLHKYTNMFVDHMHQPWRTLAACINKCLSGKTASNDKLRKSRIDILWGMFYRENVDYPSLIWEDIAYQIDHRREKKSRRENMPYPRFTKVIIDYFLSKHKSLKKLKFQHFHTIKDDGVVSRLKFVRMGEDVQQYGLAIPATMLNNEIIQSESYKMFILYSTGQIPPKKSRGKGSQRKKTADTTEESVDVSDESEPEPLIRRKSSSRRVVKKKATISVDDNIVPEPDIALELGKSISLTEAEEEAAARQVHATHARIVSESVPEPARRRRSDIAISETTQKLKGIQTLTPAEQEAADVMKALKDSRRMLGRQPDAEDDNEETESDSDDIYKYMINVRKNTNIEMKDAKKTVDITKETTEQPLTPSSFSVPSDYGNQFLNLSHNEENFEQPPVLQQTTPIPTTIPTPPINTEAPAITTPIPEITPFIALQLRVAKLEQDMSEVKKIDHSAVVLASITNPKFPPEQEEKKQEPTYTIKSTDKAALKEFDLKSALFKSMHKNKSANRNPANYKLYHDLMEALIEDENAMDKEVADTVKDHKRKHDGDDDDGDDDEGPPAGSNQESSKGKDPKVGSKTSKSAPAKDPVKEPTNKVIMDEQPTEDILIFDEGHVSDLEDTDNAYMPKIPDTTTWFRPMPEEERLASPEPEWVIPLIDLPEADNNWANTFAKAHQDPDEKQAIITKIEVYSSSHMYCIRIEKRRSQQSHSRRSSIHDGKGFMRTIISLSVSERMKMRWTRKLQTRLKTIKESMMVMMMMSINEVHKFSNGTLTRIKEKLDFMVKDFKLFKFNKGMENRKWTEEDKRRSEEFIERYKVDKVRYNYNDPQNRREPPSMFDYPKRRLNIEEILDKFIDEGKRKHEEMEILLKSLEPPTSFCGHYSANITAKKVYESGFYWPSVFKDDNEYVRRCDACQRSGNISSGNELPQNNIQVCKVFDVWGLDFKGPFPESRDGAYENTRIYKERTKIWHDSILCGDKDFKAGDKVLLYNSRLKMYSGKLKSKWSDPNIVKTVYPHGAIEITVRDGFSFKVNGQRLKQYYRGDIDKEDDEVIELENDATRS</sequence>
<feature type="region of interest" description="Disordered" evidence="1">
    <location>
        <begin position="489"/>
        <end position="513"/>
    </location>
</feature>
<evidence type="ECO:0000313" key="2">
    <source>
        <dbReference type="EMBL" id="GJS62893.1"/>
    </source>
</evidence>
<feature type="compositionally biased region" description="Acidic residues" evidence="1">
    <location>
        <begin position="680"/>
        <end position="689"/>
    </location>
</feature>
<evidence type="ECO:0000313" key="3">
    <source>
        <dbReference type="Proteomes" id="UP001151760"/>
    </source>
</evidence>
<feature type="region of interest" description="Disordered" evidence="1">
    <location>
        <begin position="668"/>
        <end position="727"/>
    </location>
</feature>
<organism evidence="2 3">
    <name type="scientific">Tanacetum coccineum</name>
    <dbReference type="NCBI Taxonomy" id="301880"/>
    <lineage>
        <taxon>Eukaryota</taxon>
        <taxon>Viridiplantae</taxon>
        <taxon>Streptophyta</taxon>
        <taxon>Embryophyta</taxon>
        <taxon>Tracheophyta</taxon>
        <taxon>Spermatophyta</taxon>
        <taxon>Magnoliopsida</taxon>
        <taxon>eudicotyledons</taxon>
        <taxon>Gunneridae</taxon>
        <taxon>Pentapetalae</taxon>
        <taxon>asterids</taxon>
        <taxon>campanulids</taxon>
        <taxon>Asterales</taxon>
        <taxon>Asteraceae</taxon>
        <taxon>Asteroideae</taxon>
        <taxon>Anthemideae</taxon>
        <taxon>Anthemidinae</taxon>
        <taxon>Tanacetum</taxon>
    </lineage>
</organism>
<feature type="region of interest" description="Disordered" evidence="1">
    <location>
        <begin position="444"/>
        <end position="463"/>
    </location>
</feature>
<feature type="compositionally biased region" description="Basic residues" evidence="1">
    <location>
        <begin position="304"/>
        <end position="314"/>
    </location>
</feature>
<gene>
    <name evidence="2" type="ORF">Tco_0677457</name>
</gene>